<keyword evidence="4" id="KW-1185">Reference proteome</keyword>
<feature type="compositionally biased region" description="Basic and acidic residues" evidence="1">
    <location>
        <begin position="259"/>
        <end position="275"/>
    </location>
</feature>
<dbReference type="Gene3D" id="3.40.220.10">
    <property type="entry name" value="Leucine Aminopeptidase, subunit E, domain 1"/>
    <property type="match status" value="1"/>
</dbReference>
<dbReference type="InterPro" id="IPR043472">
    <property type="entry name" value="Macro_dom-like"/>
</dbReference>
<sequence>MNTRAAEIPNLTLLYKVTRLIGPLPTSKPPMTLLGPSQLPSPSKALNDRVCLYRGDITRLAVDAIVNAANNSLLGGGGVDGAIHRSAGPRLLAECRTLGGCPTGSAKITGAYNLPCRKVIHAVGPIYDDYNSEKCETELTGCYTKSLELAVANDCRTVAFSALSTGIYGYPSKAAAPAALSAIRKFLEGKDGEKLDKVVIVTFEKKDVDAYDEALPLFFPPLPEGGDASKSVKTTETEAKLEAEAKAVAKELPSPPKVDPADAEHVEKKQKQSED</sequence>
<dbReference type="PANTHER" id="PTHR11106:SF27">
    <property type="entry name" value="MACRO DOMAIN-CONTAINING PROTEIN"/>
    <property type="match status" value="1"/>
</dbReference>
<feature type="domain" description="Macro" evidence="2">
    <location>
        <begin position="37"/>
        <end position="219"/>
    </location>
</feature>
<dbReference type="SMART" id="SM00506">
    <property type="entry name" value="A1pp"/>
    <property type="match status" value="1"/>
</dbReference>
<dbReference type="Proteomes" id="UP001174936">
    <property type="component" value="Unassembled WGS sequence"/>
</dbReference>
<evidence type="ECO:0000313" key="4">
    <source>
        <dbReference type="Proteomes" id="UP001174936"/>
    </source>
</evidence>
<accession>A0AA39Y0W0</accession>
<dbReference type="SUPFAM" id="SSF52949">
    <property type="entry name" value="Macro domain-like"/>
    <property type="match status" value="1"/>
</dbReference>
<comment type="caution">
    <text evidence="3">The sequence shown here is derived from an EMBL/GenBank/DDBJ whole genome shotgun (WGS) entry which is preliminary data.</text>
</comment>
<organism evidence="3 4">
    <name type="scientific">Cercophora newfieldiana</name>
    <dbReference type="NCBI Taxonomy" id="92897"/>
    <lineage>
        <taxon>Eukaryota</taxon>
        <taxon>Fungi</taxon>
        <taxon>Dikarya</taxon>
        <taxon>Ascomycota</taxon>
        <taxon>Pezizomycotina</taxon>
        <taxon>Sordariomycetes</taxon>
        <taxon>Sordariomycetidae</taxon>
        <taxon>Sordariales</taxon>
        <taxon>Lasiosphaeriaceae</taxon>
        <taxon>Cercophora</taxon>
    </lineage>
</organism>
<dbReference type="PROSITE" id="PS51154">
    <property type="entry name" value="MACRO"/>
    <property type="match status" value="1"/>
</dbReference>
<reference evidence="3" key="1">
    <citation type="submission" date="2023-06" db="EMBL/GenBank/DDBJ databases">
        <title>Genome-scale phylogeny and comparative genomics of the fungal order Sordariales.</title>
        <authorList>
            <consortium name="Lawrence Berkeley National Laboratory"/>
            <person name="Hensen N."/>
            <person name="Bonometti L."/>
            <person name="Westerberg I."/>
            <person name="Brannstrom I.O."/>
            <person name="Guillou S."/>
            <person name="Cros-Aarteil S."/>
            <person name="Calhoun S."/>
            <person name="Haridas S."/>
            <person name="Kuo A."/>
            <person name="Mondo S."/>
            <person name="Pangilinan J."/>
            <person name="Riley R."/>
            <person name="Labutti K."/>
            <person name="Andreopoulos B."/>
            <person name="Lipzen A."/>
            <person name="Chen C."/>
            <person name="Yanf M."/>
            <person name="Daum C."/>
            <person name="Ng V."/>
            <person name="Clum A."/>
            <person name="Steindorff A."/>
            <person name="Ohm R."/>
            <person name="Martin F."/>
            <person name="Silar P."/>
            <person name="Natvig D."/>
            <person name="Lalanne C."/>
            <person name="Gautier V."/>
            <person name="Ament-Velasquez S.L."/>
            <person name="Kruys A."/>
            <person name="Hutchinson M.I."/>
            <person name="Powell A.J."/>
            <person name="Barry K."/>
            <person name="Miller A.N."/>
            <person name="Grigoriev I.V."/>
            <person name="Debuchy R."/>
            <person name="Gladieux P."/>
            <person name="Thoren M.H."/>
            <person name="Johannesson H."/>
        </authorList>
    </citation>
    <scope>NUCLEOTIDE SEQUENCE</scope>
    <source>
        <strain evidence="3">SMH2532-1</strain>
    </source>
</reference>
<dbReference type="Pfam" id="PF01661">
    <property type="entry name" value="Macro"/>
    <property type="match status" value="1"/>
</dbReference>
<protein>
    <recommendedName>
        <fullName evidence="2">Macro domain-containing protein</fullName>
    </recommendedName>
</protein>
<dbReference type="PANTHER" id="PTHR11106">
    <property type="entry name" value="GANGLIOSIDE INDUCED DIFFERENTIATION ASSOCIATED PROTEIN 2-RELATED"/>
    <property type="match status" value="1"/>
</dbReference>
<evidence type="ECO:0000256" key="1">
    <source>
        <dbReference type="SAM" id="MobiDB-lite"/>
    </source>
</evidence>
<evidence type="ECO:0000259" key="2">
    <source>
        <dbReference type="PROSITE" id="PS51154"/>
    </source>
</evidence>
<proteinExistence type="predicted"/>
<dbReference type="EMBL" id="JAULSV010000005">
    <property type="protein sequence ID" value="KAK0643704.1"/>
    <property type="molecule type" value="Genomic_DNA"/>
</dbReference>
<evidence type="ECO:0000313" key="3">
    <source>
        <dbReference type="EMBL" id="KAK0643704.1"/>
    </source>
</evidence>
<dbReference type="CDD" id="cd02908">
    <property type="entry name" value="Macro_OAADPr_deacetylase"/>
    <property type="match status" value="1"/>
</dbReference>
<gene>
    <name evidence="3" type="ORF">B0T16DRAFT_392187</name>
</gene>
<dbReference type="InterPro" id="IPR002589">
    <property type="entry name" value="Macro_dom"/>
</dbReference>
<feature type="region of interest" description="Disordered" evidence="1">
    <location>
        <begin position="248"/>
        <end position="275"/>
    </location>
</feature>
<dbReference type="AlphaFoldDB" id="A0AA39Y0W0"/>
<name>A0AA39Y0W0_9PEZI</name>